<dbReference type="Gene3D" id="3.40.50.10490">
    <property type="entry name" value="Glucose-6-phosphate isomerase like protein, domain 1"/>
    <property type="match status" value="1"/>
</dbReference>
<evidence type="ECO:0000313" key="7">
    <source>
        <dbReference type="Proteomes" id="UP000218689"/>
    </source>
</evidence>
<dbReference type="PROSITE" id="PS51071">
    <property type="entry name" value="HTH_RPIR"/>
    <property type="match status" value="1"/>
</dbReference>
<protein>
    <recommendedName>
        <fullName evidence="8">RpiR family transcriptional regulator</fullName>
    </recommendedName>
</protein>
<dbReference type="CDD" id="cd05013">
    <property type="entry name" value="SIS_RpiR"/>
    <property type="match status" value="1"/>
</dbReference>
<evidence type="ECO:0008006" key="8">
    <source>
        <dbReference type="Google" id="ProtNLM"/>
    </source>
</evidence>
<keyword evidence="3" id="KW-0804">Transcription</keyword>
<dbReference type="InterPro" id="IPR001347">
    <property type="entry name" value="SIS_dom"/>
</dbReference>
<dbReference type="InterPro" id="IPR000281">
    <property type="entry name" value="HTH_RpiR"/>
</dbReference>
<evidence type="ECO:0000256" key="1">
    <source>
        <dbReference type="ARBA" id="ARBA00023015"/>
    </source>
</evidence>
<dbReference type="SUPFAM" id="SSF46689">
    <property type="entry name" value="Homeodomain-like"/>
    <property type="match status" value="1"/>
</dbReference>
<evidence type="ECO:0000259" key="5">
    <source>
        <dbReference type="PROSITE" id="PS51464"/>
    </source>
</evidence>
<dbReference type="InterPro" id="IPR047640">
    <property type="entry name" value="RpiR-like"/>
</dbReference>
<proteinExistence type="predicted"/>
<dbReference type="Proteomes" id="UP000218689">
    <property type="component" value="Unassembled WGS sequence"/>
</dbReference>
<evidence type="ECO:0000313" key="6">
    <source>
        <dbReference type="EMBL" id="GAX47834.1"/>
    </source>
</evidence>
<dbReference type="PANTHER" id="PTHR30514:SF21">
    <property type="entry name" value="RPIR-FAMILY TRANSCRIPTIONAL REGULATOR"/>
    <property type="match status" value="1"/>
</dbReference>
<dbReference type="PANTHER" id="PTHR30514">
    <property type="entry name" value="GLUCOKINASE"/>
    <property type="match status" value="1"/>
</dbReference>
<reference evidence="7" key="1">
    <citation type="submission" date="2017-08" db="EMBL/GenBank/DDBJ databases">
        <title>Draft genome sequence of Lactococcus sp. strain Rs-Y01, isolated from the gut of the lower termite Reticulitermes speratus.</title>
        <authorList>
            <person name="Ohkuma M."/>
            <person name="Yuki M."/>
        </authorList>
    </citation>
    <scope>NUCLEOTIDE SEQUENCE [LARGE SCALE GENOMIC DNA]</scope>
    <source>
        <strain evidence="7">Rs-Y01</strain>
    </source>
</reference>
<dbReference type="Pfam" id="PF01418">
    <property type="entry name" value="HTH_6"/>
    <property type="match status" value="1"/>
</dbReference>
<dbReference type="InterPro" id="IPR009057">
    <property type="entry name" value="Homeodomain-like_sf"/>
</dbReference>
<dbReference type="GO" id="GO:0097367">
    <property type="term" value="F:carbohydrate derivative binding"/>
    <property type="evidence" value="ECO:0007669"/>
    <property type="project" value="InterPro"/>
</dbReference>
<accession>A0A224XCG7</accession>
<keyword evidence="1" id="KW-0805">Transcription regulation</keyword>
<keyword evidence="2" id="KW-0238">DNA-binding</keyword>
<dbReference type="PROSITE" id="PS51464">
    <property type="entry name" value="SIS"/>
    <property type="match status" value="1"/>
</dbReference>
<evidence type="ECO:0000256" key="2">
    <source>
        <dbReference type="ARBA" id="ARBA00023125"/>
    </source>
</evidence>
<dbReference type="GO" id="GO:0003677">
    <property type="term" value="F:DNA binding"/>
    <property type="evidence" value="ECO:0007669"/>
    <property type="project" value="UniProtKB-KW"/>
</dbReference>
<organism evidence="6 7">
    <name type="scientific">Pseudolactococcus reticulitermitis</name>
    <dbReference type="NCBI Taxonomy" id="2025039"/>
    <lineage>
        <taxon>Bacteria</taxon>
        <taxon>Bacillati</taxon>
        <taxon>Bacillota</taxon>
        <taxon>Bacilli</taxon>
        <taxon>Lactobacillales</taxon>
        <taxon>Streptococcaceae</taxon>
        <taxon>Pseudolactococcus</taxon>
    </lineage>
</organism>
<dbReference type="GO" id="GO:0003700">
    <property type="term" value="F:DNA-binding transcription factor activity"/>
    <property type="evidence" value="ECO:0007669"/>
    <property type="project" value="InterPro"/>
</dbReference>
<evidence type="ECO:0000256" key="3">
    <source>
        <dbReference type="ARBA" id="ARBA00023163"/>
    </source>
</evidence>
<dbReference type="RefSeq" id="WP_094784874.1">
    <property type="nucleotide sequence ID" value="NZ_BEDT01000003.1"/>
</dbReference>
<keyword evidence="7" id="KW-1185">Reference proteome</keyword>
<evidence type="ECO:0000259" key="4">
    <source>
        <dbReference type="PROSITE" id="PS51071"/>
    </source>
</evidence>
<dbReference type="GO" id="GO:1901135">
    <property type="term" value="P:carbohydrate derivative metabolic process"/>
    <property type="evidence" value="ECO:0007669"/>
    <property type="project" value="InterPro"/>
</dbReference>
<name>A0A224XCG7_9LACT</name>
<dbReference type="Gene3D" id="1.10.10.10">
    <property type="entry name" value="Winged helix-like DNA-binding domain superfamily/Winged helix DNA-binding domain"/>
    <property type="match status" value="1"/>
</dbReference>
<dbReference type="Pfam" id="PF01380">
    <property type="entry name" value="SIS"/>
    <property type="match status" value="1"/>
</dbReference>
<dbReference type="AlphaFoldDB" id="A0A224XCG7"/>
<dbReference type="InterPro" id="IPR036388">
    <property type="entry name" value="WH-like_DNA-bd_sf"/>
</dbReference>
<sequence>MQPLSESESYLWHFIQTHLDDISNYSIIQLSEEAMVSTATIIRTMKKQGYDGFSSFKHHLRTDRQTNIQSHVIENMDAKIKRAILKNEHEVVQTINMIDYQKFDDAINSIHRAKKIMIFARGLTEYTAHEAQIKLQLLGKYTEIYTDPNIITIISKRLEKNQVAIFLSLNGETEELVTAAKNAKNDGIKTISFTTNSHSQLAKLSDVTILGYKSQISSINDYEVHSRLPLEILVRILIDAYVITFVSKD</sequence>
<gene>
    <name evidence="6" type="ORF">RsY01_1438</name>
</gene>
<feature type="domain" description="SIS" evidence="5">
    <location>
        <begin position="106"/>
        <end position="243"/>
    </location>
</feature>
<feature type="domain" description="HTH rpiR-type" evidence="4">
    <location>
        <begin position="1"/>
        <end position="67"/>
    </location>
</feature>
<dbReference type="OrthoDB" id="2367514at2"/>
<dbReference type="SUPFAM" id="SSF53697">
    <property type="entry name" value="SIS domain"/>
    <property type="match status" value="1"/>
</dbReference>
<dbReference type="InterPro" id="IPR046348">
    <property type="entry name" value="SIS_dom_sf"/>
</dbReference>
<dbReference type="InterPro" id="IPR035472">
    <property type="entry name" value="RpiR-like_SIS"/>
</dbReference>
<comment type="caution">
    <text evidence="6">The sequence shown here is derived from an EMBL/GenBank/DDBJ whole genome shotgun (WGS) entry which is preliminary data.</text>
</comment>
<dbReference type="EMBL" id="BEDT01000003">
    <property type="protein sequence ID" value="GAX47834.1"/>
    <property type="molecule type" value="Genomic_DNA"/>
</dbReference>